<feature type="domain" description="Enoyl reductase (ER)" evidence="7">
    <location>
        <begin position="8"/>
        <end position="338"/>
    </location>
</feature>
<keyword evidence="3 6" id="KW-0479">Metal-binding</keyword>
<dbReference type="Pfam" id="PF08240">
    <property type="entry name" value="ADH_N"/>
    <property type="match status" value="1"/>
</dbReference>
<dbReference type="InterPro" id="IPR011032">
    <property type="entry name" value="GroES-like_sf"/>
</dbReference>
<comment type="similarity">
    <text evidence="2 6">Belongs to the zinc-containing alcohol dehydrogenase family.</text>
</comment>
<dbReference type="InterPro" id="IPR002328">
    <property type="entry name" value="ADH_Zn_CS"/>
</dbReference>
<comment type="caution">
    <text evidence="8">The sequence shown here is derived from an EMBL/GenBank/DDBJ whole genome shotgun (WGS) entry which is preliminary data.</text>
</comment>
<dbReference type="Gene3D" id="3.90.180.10">
    <property type="entry name" value="Medium-chain alcohol dehydrogenases, catalytic domain"/>
    <property type="match status" value="1"/>
</dbReference>
<dbReference type="GO" id="GO:0016491">
    <property type="term" value="F:oxidoreductase activity"/>
    <property type="evidence" value="ECO:0007669"/>
    <property type="project" value="UniProtKB-KW"/>
</dbReference>
<dbReference type="OrthoDB" id="9797931at2"/>
<dbReference type="EMBL" id="QTUC01000001">
    <property type="protein sequence ID" value="REF36197.1"/>
    <property type="molecule type" value="Genomic_DNA"/>
</dbReference>
<evidence type="ECO:0000313" key="8">
    <source>
        <dbReference type="EMBL" id="REF36197.1"/>
    </source>
</evidence>
<evidence type="ECO:0000256" key="1">
    <source>
        <dbReference type="ARBA" id="ARBA00001947"/>
    </source>
</evidence>
<keyword evidence="5" id="KW-0560">Oxidoreductase</keyword>
<accession>A0A3D9V3V3</accession>
<dbReference type="AlphaFoldDB" id="A0A3D9V3V3"/>
<evidence type="ECO:0000256" key="3">
    <source>
        <dbReference type="ARBA" id="ARBA00022723"/>
    </source>
</evidence>
<dbReference type="SUPFAM" id="SSF51735">
    <property type="entry name" value="NAD(P)-binding Rossmann-fold domains"/>
    <property type="match status" value="1"/>
</dbReference>
<dbReference type="PANTHER" id="PTHR42813:SF4">
    <property type="entry name" value="NADP-DEPENDENT ISOPROPANOL DEHYDROGENASE"/>
    <property type="match status" value="1"/>
</dbReference>
<dbReference type="PROSITE" id="PS00059">
    <property type="entry name" value="ADH_ZINC"/>
    <property type="match status" value="1"/>
</dbReference>
<dbReference type="Pfam" id="PF00107">
    <property type="entry name" value="ADH_zinc_N"/>
    <property type="match status" value="1"/>
</dbReference>
<proteinExistence type="inferred from homology"/>
<dbReference type="SMART" id="SM00829">
    <property type="entry name" value="PKS_ER"/>
    <property type="match status" value="1"/>
</dbReference>
<protein>
    <submittedName>
        <fullName evidence="8">Alcohol dehydrogenase</fullName>
    </submittedName>
</protein>
<dbReference type="InterPro" id="IPR020843">
    <property type="entry name" value="ER"/>
</dbReference>
<evidence type="ECO:0000256" key="2">
    <source>
        <dbReference type="ARBA" id="ARBA00008072"/>
    </source>
</evidence>
<keyword evidence="4 6" id="KW-0862">Zinc</keyword>
<dbReference type="Proteomes" id="UP000256485">
    <property type="component" value="Unassembled WGS sequence"/>
</dbReference>
<name>A0A3D9V3V3_THECX</name>
<evidence type="ECO:0000259" key="7">
    <source>
        <dbReference type="SMART" id="SM00829"/>
    </source>
</evidence>
<comment type="cofactor">
    <cofactor evidence="1 6">
        <name>Zn(2+)</name>
        <dbReference type="ChEBI" id="CHEBI:29105"/>
    </cofactor>
</comment>
<dbReference type="InterPro" id="IPR036291">
    <property type="entry name" value="NAD(P)-bd_dom_sf"/>
</dbReference>
<dbReference type="Gene3D" id="3.40.50.720">
    <property type="entry name" value="NAD(P)-binding Rossmann-like Domain"/>
    <property type="match status" value="1"/>
</dbReference>
<dbReference type="SUPFAM" id="SSF50129">
    <property type="entry name" value="GroES-like"/>
    <property type="match status" value="1"/>
</dbReference>
<sequence length="346" mass="36464">MRAVVYHGRGEKALEEVPEPTIRDSTDAIVKVDTATICGTDLHILRGDVPAVTRGRILGHEAVGTVTETGPGVRGLAPGDRVLISCISACGRCSFCRTSEYSQCLGGGGWLLGHRIDGVQAEYVRVPFADTSTHKVPEGWSDEQVVYLADILPTGYEVGVLKGQVRPGDVVVVIGAGPIGLSVILGARLYSPRTVIAVDPVPSRREFASRFGADRAVAPEDAQAAVDEATAGLGADVCVEAVGIPATFEQATALVRPGGHVANVGVHGEPSTLHLETLWSKNVTITTGLVDTNTIPTLMKAIEGGQLDPTRFTTHRFGFDEAMQAYDTFARAGETNALKVLLTTDA</sequence>
<dbReference type="PANTHER" id="PTHR42813">
    <property type="entry name" value="ZINC-TYPE ALCOHOL DEHYDROGENASE-LIKE"/>
    <property type="match status" value="1"/>
</dbReference>
<dbReference type="GO" id="GO:0008270">
    <property type="term" value="F:zinc ion binding"/>
    <property type="evidence" value="ECO:0007669"/>
    <property type="project" value="InterPro"/>
</dbReference>
<dbReference type="InterPro" id="IPR013149">
    <property type="entry name" value="ADH-like_C"/>
</dbReference>
<gene>
    <name evidence="8" type="ORF">DFJ64_1597</name>
</gene>
<evidence type="ECO:0000256" key="6">
    <source>
        <dbReference type="RuleBase" id="RU361277"/>
    </source>
</evidence>
<evidence type="ECO:0000256" key="5">
    <source>
        <dbReference type="ARBA" id="ARBA00023002"/>
    </source>
</evidence>
<evidence type="ECO:0000313" key="9">
    <source>
        <dbReference type="Proteomes" id="UP000256485"/>
    </source>
</evidence>
<evidence type="ECO:0000256" key="4">
    <source>
        <dbReference type="ARBA" id="ARBA00022833"/>
    </source>
</evidence>
<dbReference type="InterPro" id="IPR013154">
    <property type="entry name" value="ADH-like_N"/>
</dbReference>
<keyword evidence="9" id="KW-1185">Reference proteome</keyword>
<dbReference type="RefSeq" id="WP_115849869.1">
    <property type="nucleotide sequence ID" value="NZ_QTUC01000001.1"/>
</dbReference>
<reference evidence="8 9" key="1">
    <citation type="submission" date="2018-08" db="EMBL/GenBank/DDBJ databases">
        <title>Sequencing the genomes of 1000 actinobacteria strains.</title>
        <authorList>
            <person name="Klenk H.-P."/>
        </authorList>
    </citation>
    <scope>NUCLEOTIDE SEQUENCE [LARGE SCALE GENOMIC DNA]</scope>
    <source>
        <strain evidence="8 9">DSM 22891</strain>
    </source>
</reference>
<organism evidence="8 9">
    <name type="scientific">Thermasporomyces composti</name>
    <dbReference type="NCBI Taxonomy" id="696763"/>
    <lineage>
        <taxon>Bacteria</taxon>
        <taxon>Bacillati</taxon>
        <taxon>Actinomycetota</taxon>
        <taxon>Actinomycetes</taxon>
        <taxon>Propionibacteriales</taxon>
        <taxon>Nocardioidaceae</taxon>
        <taxon>Thermasporomyces</taxon>
    </lineage>
</organism>